<feature type="domain" description="Pyridine nucleotide-disulphide oxidoreductase dimerisation" evidence="6">
    <location>
        <begin position="338"/>
        <end position="444"/>
    </location>
</feature>
<dbReference type="AlphaFoldDB" id="A0A839GHE5"/>
<dbReference type="GO" id="GO:0004362">
    <property type="term" value="F:glutathione-disulfide reductase (NADPH) activity"/>
    <property type="evidence" value="ECO:0007669"/>
    <property type="project" value="UniProtKB-EC"/>
</dbReference>
<keyword evidence="8" id="KW-0560">Oxidoreductase</keyword>
<dbReference type="EMBL" id="JACJIQ010000018">
    <property type="protein sequence ID" value="MBA9079084.1"/>
    <property type="molecule type" value="Genomic_DNA"/>
</dbReference>
<keyword evidence="3 4" id="KW-0274">FAD</keyword>
<dbReference type="PRINTS" id="PR00368">
    <property type="entry name" value="FADPNR"/>
</dbReference>
<dbReference type="InterPro" id="IPR004099">
    <property type="entry name" value="Pyr_nucl-diS_OxRdtase_dimer"/>
</dbReference>
<dbReference type="InterPro" id="IPR016156">
    <property type="entry name" value="FAD/NAD-linked_Rdtase_dimer_sf"/>
</dbReference>
<gene>
    <name evidence="8" type="ORF">FHS90_003819</name>
</gene>
<dbReference type="InterPro" id="IPR023753">
    <property type="entry name" value="FAD/NAD-binding_dom"/>
</dbReference>
<evidence type="ECO:0000313" key="8">
    <source>
        <dbReference type="EMBL" id="MBA9079084.1"/>
    </source>
</evidence>
<keyword evidence="9" id="KW-1185">Reference proteome</keyword>
<dbReference type="Gene3D" id="3.30.390.30">
    <property type="match status" value="1"/>
</dbReference>
<accession>A0A839GHE5</accession>
<dbReference type="GO" id="GO:0000166">
    <property type="term" value="F:nucleotide binding"/>
    <property type="evidence" value="ECO:0007669"/>
    <property type="project" value="UniProtKB-KW"/>
</dbReference>
<protein>
    <submittedName>
        <fullName evidence="8">Glutathione reductase (NADPH)</fullName>
        <ecNumber evidence="8">1.8.1.7</ecNumber>
    </submittedName>
</protein>
<dbReference type="Pfam" id="PF07992">
    <property type="entry name" value="Pyr_redox_2"/>
    <property type="match status" value="1"/>
</dbReference>
<feature type="binding site" evidence="4">
    <location>
        <position position="50"/>
    </location>
    <ligand>
        <name>FAD</name>
        <dbReference type="ChEBI" id="CHEBI:57692"/>
    </ligand>
</feature>
<comment type="similarity">
    <text evidence="1">Belongs to the class-I pyridine nucleotide-disulfide oxidoreductase family.</text>
</comment>
<organism evidence="8 9">
    <name type="scientific">Rufibacter quisquiliarum</name>
    <dbReference type="NCBI Taxonomy" id="1549639"/>
    <lineage>
        <taxon>Bacteria</taxon>
        <taxon>Pseudomonadati</taxon>
        <taxon>Bacteroidota</taxon>
        <taxon>Cytophagia</taxon>
        <taxon>Cytophagales</taxon>
        <taxon>Hymenobacteraceae</taxon>
        <taxon>Rufibacter</taxon>
    </lineage>
</organism>
<evidence type="ECO:0000259" key="7">
    <source>
        <dbReference type="Pfam" id="PF07992"/>
    </source>
</evidence>
<feature type="binding site" evidence="4">
    <location>
        <position position="302"/>
    </location>
    <ligand>
        <name>FAD</name>
        <dbReference type="ChEBI" id="CHEBI:57692"/>
    </ligand>
</feature>
<dbReference type="PRINTS" id="PR00411">
    <property type="entry name" value="PNDRDTASEI"/>
</dbReference>
<dbReference type="RefSeq" id="WP_182514094.1">
    <property type="nucleotide sequence ID" value="NZ_JACJIQ010000018.1"/>
</dbReference>
<keyword evidence="4" id="KW-0547">Nucleotide-binding</keyword>
<feature type="binding site" evidence="4">
    <location>
        <begin position="171"/>
        <end position="178"/>
    </location>
    <ligand>
        <name>NAD(+)</name>
        <dbReference type="ChEBI" id="CHEBI:57540"/>
    </ligand>
</feature>
<dbReference type="InterPro" id="IPR036188">
    <property type="entry name" value="FAD/NAD-bd_sf"/>
</dbReference>
<feature type="binding site" evidence="4">
    <location>
        <position position="261"/>
    </location>
    <ligand>
        <name>NAD(+)</name>
        <dbReference type="ChEBI" id="CHEBI:57540"/>
    </ligand>
</feature>
<dbReference type="Proteomes" id="UP000563094">
    <property type="component" value="Unassembled WGS sequence"/>
</dbReference>
<feature type="domain" description="FAD/NAD(P)-binding" evidence="7">
    <location>
        <begin position="4"/>
        <end position="318"/>
    </location>
</feature>
<dbReference type="PANTHER" id="PTHR43014">
    <property type="entry name" value="MERCURIC REDUCTASE"/>
    <property type="match status" value="1"/>
</dbReference>
<comment type="cofactor">
    <cofactor evidence="4">
        <name>FAD</name>
        <dbReference type="ChEBI" id="CHEBI:57692"/>
    </cofactor>
    <text evidence="4">Binds 1 FAD per subunit.</text>
</comment>
<keyword evidence="2" id="KW-0285">Flavoprotein</keyword>
<dbReference type="InterPro" id="IPR001100">
    <property type="entry name" value="Pyr_nuc-diS_OxRdtase"/>
</dbReference>
<comment type="caution">
    <text evidence="8">The sequence shown here is derived from an EMBL/GenBank/DDBJ whole genome shotgun (WGS) entry which is preliminary data.</text>
</comment>
<dbReference type="Pfam" id="PF02852">
    <property type="entry name" value="Pyr_redox_dim"/>
    <property type="match status" value="1"/>
</dbReference>
<sequence length="447" mass="48651">MEKFDLVVVGTGSAGSITANKFRANGKKVAIIDHQPFGGTCALRGCDPKKVLVQAAELVERAMGMQQKGIKGKAVLSWPELMSFKRTFTDPVPESREKSFRKAGITTYHGTATFISENVIQVGDGQLEAEQFVIAAGAMPNKLNIPGEEFLIDSTGFLDLEQLPQDIVLVGGGYIAMEFAHIAVRAGAKVTIVHRGELPLKNFETDLVKLLLKATRDVGIEVILETEVKSIERTGEHYVVRAKQQNQEITINADIVVHAAGRTPELENLRLENANVTYSKRGVKVNKYLQSVSNPNVYACGDAAEGGLPLTPVAAMEGHVVASNMLKGNKKTPDYRVIPTNVFSIPPMASVGLTEQEARNQGRNVKIKFEETASWFSSKQINEGTSGYKIITDQDSDLIIGAHLLGSHAPEVINILAMAMQHDITASQVRKMIFSYPTSASDLVYMV</sequence>
<feature type="disulfide bond" description="Redox-active" evidence="5">
    <location>
        <begin position="41"/>
        <end position="46"/>
    </location>
</feature>
<evidence type="ECO:0000256" key="4">
    <source>
        <dbReference type="PIRSR" id="PIRSR000350-3"/>
    </source>
</evidence>
<evidence type="ECO:0000256" key="2">
    <source>
        <dbReference type="ARBA" id="ARBA00022630"/>
    </source>
</evidence>
<evidence type="ECO:0000256" key="1">
    <source>
        <dbReference type="ARBA" id="ARBA00007532"/>
    </source>
</evidence>
<dbReference type="SUPFAM" id="SSF55424">
    <property type="entry name" value="FAD/NAD-linked reductases, dimerisation (C-terminal) domain"/>
    <property type="match status" value="1"/>
</dbReference>
<keyword evidence="4" id="KW-0520">NAD</keyword>
<dbReference type="EC" id="1.8.1.7" evidence="8"/>
<dbReference type="PANTHER" id="PTHR43014:SF5">
    <property type="entry name" value="GLUTATHIONE REDUCTASE (NADPH)"/>
    <property type="match status" value="1"/>
</dbReference>
<dbReference type="PIRSF" id="PIRSF000350">
    <property type="entry name" value="Mercury_reductase_MerA"/>
    <property type="match status" value="1"/>
</dbReference>
<evidence type="ECO:0000313" key="9">
    <source>
        <dbReference type="Proteomes" id="UP000563094"/>
    </source>
</evidence>
<evidence type="ECO:0000259" key="6">
    <source>
        <dbReference type="Pfam" id="PF02852"/>
    </source>
</evidence>
<dbReference type="SUPFAM" id="SSF51905">
    <property type="entry name" value="FAD/NAD(P)-binding domain"/>
    <property type="match status" value="1"/>
</dbReference>
<name>A0A839GHE5_9BACT</name>
<reference evidence="8 9" key="1">
    <citation type="submission" date="2020-08" db="EMBL/GenBank/DDBJ databases">
        <title>Genomic Encyclopedia of Type Strains, Phase IV (KMG-IV): sequencing the most valuable type-strain genomes for metagenomic binning, comparative biology and taxonomic classification.</title>
        <authorList>
            <person name="Goeker M."/>
        </authorList>
    </citation>
    <scope>NUCLEOTIDE SEQUENCE [LARGE SCALE GENOMIC DNA]</scope>
    <source>
        <strain evidence="8 9">DSM 29854</strain>
    </source>
</reference>
<evidence type="ECO:0000256" key="5">
    <source>
        <dbReference type="PIRSR" id="PIRSR000350-4"/>
    </source>
</evidence>
<dbReference type="Gene3D" id="3.50.50.60">
    <property type="entry name" value="FAD/NAD(P)-binding domain"/>
    <property type="match status" value="2"/>
</dbReference>
<evidence type="ECO:0000256" key="3">
    <source>
        <dbReference type="ARBA" id="ARBA00022827"/>
    </source>
</evidence>
<proteinExistence type="inferred from homology"/>